<comment type="caution">
    <text evidence="1">The sequence shown here is derived from an EMBL/GenBank/DDBJ whole genome shotgun (WGS) entry which is preliminary data.</text>
</comment>
<keyword evidence="2" id="KW-1185">Reference proteome</keyword>
<name>A0ABR0A6H9_9CRUS</name>
<evidence type="ECO:0000313" key="2">
    <source>
        <dbReference type="Proteomes" id="UP001234178"/>
    </source>
</evidence>
<reference evidence="1 2" key="1">
    <citation type="journal article" date="2023" name="Nucleic Acids Res.">
        <title>The hologenome of Daphnia magna reveals possible DNA methylation and microbiome-mediated evolution of the host genome.</title>
        <authorList>
            <person name="Chaturvedi A."/>
            <person name="Li X."/>
            <person name="Dhandapani V."/>
            <person name="Marshall H."/>
            <person name="Kissane S."/>
            <person name="Cuenca-Cambronero M."/>
            <person name="Asole G."/>
            <person name="Calvet F."/>
            <person name="Ruiz-Romero M."/>
            <person name="Marangio P."/>
            <person name="Guigo R."/>
            <person name="Rago D."/>
            <person name="Mirbahai L."/>
            <person name="Eastwood N."/>
            <person name="Colbourne J.K."/>
            <person name="Zhou J."/>
            <person name="Mallon E."/>
            <person name="Orsini L."/>
        </authorList>
    </citation>
    <scope>NUCLEOTIDE SEQUENCE [LARGE SCALE GENOMIC DNA]</scope>
    <source>
        <strain evidence="1">LRV0_1</strain>
    </source>
</reference>
<dbReference type="Proteomes" id="UP001234178">
    <property type="component" value="Unassembled WGS sequence"/>
</dbReference>
<evidence type="ECO:0000313" key="1">
    <source>
        <dbReference type="EMBL" id="KAK4020736.1"/>
    </source>
</evidence>
<sequence>MESYDCAPLFTCAILHMCLGGMHTTIDQYSTPMGSWSVRSVFSDFAFFPPTPPKHVMLISDVDRHTAKSVLRETYGRQATIKQLTPPTP</sequence>
<accession>A0ABR0A6H9</accession>
<organism evidence="1 2">
    <name type="scientific">Daphnia magna</name>
    <dbReference type="NCBI Taxonomy" id="35525"/>
    <lineage>
        <taxon>Eukaryota</taxon>
        <taxon>Metazoa</taxon>
        <taxon>Ecdysozoa</taxon>
        <taxon>Arthropoda</taxon>
        <taxon>Crustacea</taxon>
        <taxon>Branchiopoda</taxon>
        <taxon>Diplostraca</taxon>
        <taxon>Cladocera</taxon>
        <taxon>Anomopoda</taxon>
        <taxon>Daphniidae</taxon>
        <taxon>Daphnia</taxon>
    </lineage>
</organism>
<proteinExistence type="predicted"/>
<gene>
    <name evidence="1" type="ORF">OUZ56_002688</name>
</gene>
<protein>
    <submittedName>
        <fullName evidence="1">Uncharacterized protein</fullName>
    </submittedName>
</protein>
<dbReference type="EMBL" id="JAOYFB010000036">
    <property type="protein sequence ID" value="KAK4020736.1"/>
    <property type="molecule type" value="Genomic_DNA"/>
</dbReference>